<dbReference type="Proteomes" id="UP000290365">
    <property type="component" value="Chromosome"/>
</dbReference>
<dbReference type="PRINTS" id="PR00783">
    <property type="entry name" value="MINTRINSICP"/>
</dbReference>
<feature type="transmembrane region" description="Helical" evidence="8">
    <location>
        <begin position="229"/>
        <end position="250"/>
    </location>
</feature>
<dbReference type="OrthoDB" id="9807293at2"/>
<protein>
    <recommendedName>
        <fullName evidence="11">Aquaporin</fullName>
    </recommendedName>
</protein>
<evidence type="ECO:0000256" key="1">
    <source>
        <dbReference type="ARBA" id="ARBA00004141"/>
    </source>
</evidence>
<keyword evidence="2 6" id="KW-0813">Transport</keyword>
<dbReference type="InterPro" id="IPR023271">
    <property type="entry name" value="Aquaporin-like"/>
</dbReference>
<feature type="transmembrane region" description="Helical" evidence="8">
    <location>
        <begin position="77"/>
        <end position="110"/>
    </location>
</feature>
<organism evidence="9 10">
    <name type="scientific">Ktedonosporobacter rubrisoli</name>
    <dbReference type="NCBI Taxonomy" id="2509675"/>
    <lineage>
        <taxon>Bacteria</taxon>
        <taxon>Bacillati</taxon>
        <taxon>Chloroflexota</taxon>
        <taxon>Ktedonobacteria</taxon>
        <taxon>Ktedonobacterales</taxon>
        <taxon>Ktedonosporobacteraceae</taxon>
        <taxon>Ktedonosporobacter</taxon>
    </lineage>
</organism>
<comment type="subcellular location">
    <subcellularLocation>
        <location evidence="1">Membrane</location>
        <topology evidence="1">Multi-pass membrane protein</topology>
    </subcellularLocation>
</comment>
<reference evidence="9 10" key="1">
    <citation type="submission" date="2019-01" db="EMBL/GenBank/DDBJ databases">
        <title>Ktedonosporobacter rubrisoli SCAWS-G2.</title>
        <authorList>
            <person name="Huang Y."/>
            <person name="Yan B."/>
        </authorList>
    </citation>
    <scope>NUCLEOTIDE SEQUENCE [LARGE SCALE GENOMIC DNA]</scope>
    <source>
        <strain evidence="9 10">SCAWS-G2</strain>
    </source>
</reference>
<accession>A0A4P6JMW9</accession>
<dbReference type="PANTHER" id="PTHR45724:SF13">
    <property type="entry name" value="AQUAPORIN NIP1-1-RELATED"/>
    <property type="match status" value="1"/>
</dbReference>
<gene>
    <name evidence="9" type="ORF">EPA93_11555</name>
</gene>
<dbReference type="KEGG" id="kbs:EPA93_11555"/>
<sequence>MMSQEQQSPDDEQAKTHDQPEDSREAEAQKLSSAQRMREELRRLLAEVIGTFMLVIVEAGGIVVADLFHQDINSAAHYASCGLIVMAIIYALGSVSGAHINPAITFAFALRKDFPWKRVPGYWIAQLIGALAAAALIRLLFGNVRQLGATIPHMEAMHVFAVEALLTFILVTVVLGVAPKGELVGNNMAISVGGTIALCGLFAGHISGASMNPARSFGPYLVSGQLGEVWIYILAPFVGALIAAGLAWLLRGRTTSKAVEAAKGK</sequence>
<evidence type="ECO:0000256" key="5">
    <source>
        <dbReference type="ARBA" id="ARBA00023136"/>
    </source>
</evidence>
<evidence type="ECO:0000256" key="3">
    <source>
        <dbReference type="ARBA" id="ARBA00022692"/>
    </source>
</evidence>
<evidence type="ECO:0008006" key="11">
    <source>
        <dbReference type="Google" id="ProtNLM"/>
    </source>
</evidence>
<dbReference type="PANTHER" id="PTHR45724">
    <property type="entry name" value="AQUAPORIN NIP2-1"/>
    <property type="match status" value="1"/>
</dbReference>
<feature type="transmembrane region" description="Helical" evidence="8">
    <location>
        <begin position="156"/>
        <end position="177"/>
    </location>
</feature>
<dbReference type="EMBL" id="CP035758">
    <property type="protein sequence ID" value="QBD76605.1"/>
    <property type="molecule type" value="Genomic_DNA"/>
</dbReference>
<dbReference type="PROSITE" id="PS00221">
    <property type="entry name" value="MIP"/>
    <property type="match status" value="1"/>
</dbReference>
<evidence type="ECO:0000256" key="6">
    <source>
        <dbReference type="RuleBase" id="RU000477"/>
    </source>
</evidence>
<comment type="similarity">
    <text evidence="6">Belongs to the MIP/aquaporin (TC 1.A.8) family.</text>
</comment>
<evidence type="ECO:0000313" key="10">
    <source>
        <dbReference type="Proteomes" id="UP000290365"/>
    </source>
</evidence>
<dbReference type="AlphaFoldDB" id="A0A4P6JMW9"/>
<dbReference type="Pfam" id="PF00230">
    <property type="entry name" value="MIP"/>
    <property type="match status" value="1"/>
</dbReference>
<dbReference type="InterPro" id="IPR022357">
    <property type="entry name" value="MIP_CS"/>
</dbReference>
<feature type="compositionally biased region" description="Basic and acidic residues" evidence="7">
    <location>
        <begin position="12"/>
        <end position="28"/>
    </location>
</feature>
<proteinExistence type="inferred from homology"/>
<evidence type="ECO:0000256" key="7">
    <source>
        <dbReference type="SAM" id="MobiDB-lite"/>
    </source>
</evidence>
<name>A0A4P6JMW9_KTERU</name>
<dbReference type="InterPro" id="IPR000425">
    <property type="entry name" value="MIP"/>
</dbReference>
<evidence type="ECO:0000256" key="4">
    <source>
        <dbReference type="ARBA" id="ARBA00022989"/>
    </source>
</evidence>
<feature type="region of interest" description="Disordered" evidence="7">
    <location>
        <begin position="1"/>
        <end position="32"/>
    </location>
</feature>
<feature type="transmembrane region" description="Helical" evidence="8">
    <location>
        <begin position="122"/>
        <end position="141"/>
    </location>
</feature>
<dbReference type="GO" id="GO:0015267">
    <property type="term" value="F:channel activity"/>
    <property type="evidence" value="ECO:0007669"/>
    <property type="project" value="InterPro"/>
</dbReference>
<dbReference type="GO" id="GO:0016020">
    <property type="term" value="C:membrane"/>
    <property type="evidence" value="ECO:0007669"/>
    <property type="project" value="UniProtKB-SubCell"/>
</dbReference>
<dbReference type="InterPro" id="IPR034294">
    <property type="entry name" value="Aquaporin_transptr"/>
</dbReference>
<dbReference type="SUPFAM" id="SSF81338">
    <property type="entry name" value="Aquaporin-like"/>
    <property type="match status" value="1"/>
</dbReference>
<keyword evidence="3 6" id="KW-0812">Transmembrane</keyword>
<keyword evidence="5 8" id="KW-0472">Membrane</keyword>
<evidence type="ECO:0000256" key="8">
    <source>
        <dbReference type="SAM" id="Phobius"/>
    </source>
</evidence>
<keyword evidence="4 8" id="KW-1133">Transmembrane helix</keyword>
<keyword evidence="10" id="KW-1185">Reference proteome</keyword>
<evidence type="ECO:0000313" key="9">
    <source>
        <dbReference type="EMBL" id="QBD76605.1"/>
    </source>
</evidence>
<dbReference type="RefSeq" id="WP_129887544.1">
    <property type="nucleotide sequence ID" value="NZ_CP035758.1"/>
</dbReference>
<evidence type="ECO:0000256" key="2">
    <source>
        <dbReference type="ARBA" id="ARBA00022448"/>
    </source>
</evidence>
<feature type="transmembrane region" description="Helical" evidence="8">
    <location>
        <begin position="189"/>
        <end position="209"/>
    </location>
</feature>
<dbReference type="Gene3D" id="1.20.1080.10">
    <property type="entry name" value="Glycerol uptake facilitator protein"/>
    <property type="match status" value="1"/>
</dbReference>
<feature type="transmembrane region" description="Helical" evidence="8">
    <location>
        <begin position="44"/>
        <end position="65"/>
    </location>
</feature>